<protein>
    <submittedName>
        <fullName evidence="1">Uncharacterized protein</fullName>
    </submittedName>
</protein>
<reference evidence="1" key="1">
    <citation type="submission" date="2021-12" db="EMBL/GenBank/DDBJ databases">
        <authorList>
            <person name="Rodrigo-Torres L."/>
            <person name="Arahal R. D."/>
            <person name="Lucena T."/>
        </authorList>
    </citation>
    <scope>NUCLEOTIDE SEQUENCE</scope>
    <source>
        <strain evidence="1">CECT 8226</strain>
    </source>
</reference>
<gene>
    <name evidence="1" type="ORF">VHP8226_01282</name>
</gene>
<keyword evidence="2" id="KW-1185">Reference proteome</keyword>
<organism evidence="1 2">
    <name type="scientific">Vibrio hippocampi</name>
    <dbReference type="NCBI Taxonomy" id="654686"/>
    <lineage>
        <taxon>Bacteria</taxon>
        <taxon>Pseudomonadati</taxon>
        <taxon>Pseudomonadota</taxon>
        <taxon>Gammaproteobacteria</taxon>
        <taxon>Vibrionales</taxon>
        <taxon>Vibrionaceae</taxon>
        <taxon>Vibrio</taxon>
    </lineage>
</organism>
<evidence type="ECO:0000313" key="2">
    <source>
        <dbReference type="Proteomes" id="UP000838160"/>
    </source>
</evidence>
<evidence type="ECO:0000313" key="1">
    <source>
        <dbReference type="EMBL" id="CAH0525752.1"/>
    </source>
</evidence>
<accession>A0ABN8DKC5</accession>
<dbReference type="EMBL" id="CAKLCM010000002">
    <property type="protein sequence ID" value="CAH0525752.1"/>
    <property type="molecule type" value="Genomic_DNA"/>
</dbReference>
<comment type="caution">
    <text evidence="1">The sequence shown here is derived from an EMBL/GenBank/DDBJ whole genome shotgun (WGS) entry which is preliminary data.</text>
</comment>
<dbReference type="Proteomes" id="UP000838160">
    <property type="component" value="Unassembled WGS sequence"/>
</dbReference>
<proteinExistence type="predicted"/>
<name>A0ABN8DKC5_9VIBR</name>
<sequence length="38" mass="4356">MLGIMLKTRLMPIYHGYFNTSSIMIKSILKNWGQIKAG</sequence>